<evidence type="ECO:0000256" key="2">
    <source>
        <dbReference type="SAM" id="SignalP"/>
    </source>
</evidence>
<feature type="signal peptide" evidence="2">
    <location>
        <begin position="1"/>
        <end position="24"/>
    </location>
</feature>
<accession>A0A2S2PLY5</accession>
<keyword evidence="2" id="KW-0732">Signal</keyword>
<reference evidence="3" key="1">
    <citation type="submission" date="2018-04" db="EMBL/GenBank/DDBJ databases">
        <title>Transcriptome of Schizaphis graminum biotype I.</title>
        <authorList>
            <person name="Scully E.D."/>
            <person name="Geib S.M."/>
            <person name="Palmer N.A."/>
            <person name="Koch K."/>
            <person name="Bradshaw J."/>
            <person name="Heng-Moss T."/>
            <person name="Sarath G."/>
        </authorList>
    </citation>
    <scope>NUCLEOTIDE SEQUENCE</scope>
</reference>
<dbReference type="AlphaFoldDB" id="A0A2S2PLY5"/>
<gene>
    <name evidence="3" type="ORF">g.152866</name>
</gene>
<feature type="region of interest" description="Disordered" evidence="1">
    <location>
        <begin position="321"/>
        <end position="359"/>
    </location>
</feature>
<name>A0A2S2PLY5_SCHGA</name>
<feature type="compositionally biased region" description="Low complexity" evidence="1">
    <location>
        <begin position="331"/>
        <end position="344"/>
    </location>
</feature>
<organism evidence="3">
    <name type="scientific">Schizaphis graminum</name>
    <name type="common">Green bug aphid</name>
    <dbReference type="NCBI Taxonomy" id="13262"/>
    <lineage>
        <taxon>Eukaryota</taxon>
        <taxon>Metazoa</taxon>
        <taxon>Ecdysozoa</taxon>
        <taxon>Arthropoda</taxon>
        <taxon>Hexapoda</taxon>
        <taxon>Insecta</taxon>
        <taxon>Pterygota</taxon>
        <taxon>Neoptera</taxon>
        <taxon>Paraneoptera</taxon>
        <taxon>Hemiptera</taxon>
        <taxon>Sternorrhyncha</taxon>
        <taxon>Aphidomorpha</taxon>
        <taxon>Aphidoidea</taxon>
        <taxon>Aphididae</taxon>
        <taxon>Aphidini</taxon>
        <taxon>Schizaphis</taxon>
    </lineage>
</organism>
<sequence>MRHLPVIWMPLALVTLIVSRGVIGLPTKLQLRELISMILYEDQLFDDVLSENVKLDDVDQKLSLFIKEKVPDIKNVDPLVTLYALTSTDPYYSGDDLNLSVTIVGTSIMCLTHKRVAFHLALLIGLIDKMDGQVHFKMRSTVFTHAIPFYMDMLSSVYKKIDSLMDVYETVFAMISSDSLSYETSIVTLKTELDKLNAVIESSCVVNKMKEYCSSFNLSTLENCENIITEDQQISDSVDVDIYVETLKENENDIMNLFDEMDLIRHMDRNIWKTFLNIPDLPLDDPTQFKRTEKTTYRDEVEEIIERRIFSTKYDVKIKNANNGENNQLPAADTSASSSGTVTTAEDKPEESKDPVTPE</sequence>
<evidence type="ECO:0000256" key="1">
    <source>
        <dbReference type="SAM" id="MobiDB-lite"/>
    </source>
</evidence>
<protein>
    <submittedName>
        <fullName evidence="3">Uncharacterized protein</fullName>
    </submittedName>
</protein>
<proteinExistence type="predicted"/>
<feature type="chain" id="PRO_5015578430" evidence="2">
    <location>
        <begin position="25"/>
        <end position="359"/>
    </location>
</feature>
<feature type="compositionally biased region" description="Basic and acidic residues" evidence="1">
    <location>
        <begin position="345"/>
        <end position="359"/>
    </location>
</feature>
<dbReference type="EMBL" id="GGMR01017768">
    <property type="protein sequence ID" value="MBY30387.1"/>
    <property type="molecule type" value="Transcribed_RNA"/>
</dbReference>
<evidence type="ECO:0000313" key="3">
    <source>
        <dbReference type="EMBL" id="MBY30387.1"/>
    </source>
</evidence>